<accession>A0A398DKH1</accession>
<sequence>MACCDMATDKLTSLHITIPGLRGMLPGVETAVSTAFWVPLAKFVLHRSGTFEIVCQREDTDAIKLLMPVAETIERRREDGALMFWGAVTPEVNMAVVGGHGSGHESLWWWQIALTRDGDQVFVLQDYGEHMDLFGLTGDETAAVLDLLPFSARIARTMGVTGTPFEQRDAAS</sequence>
<organism evidence="1 2">
    <name type="scientific">Candidatus Cryosericum odellii</name>
    <dbReference type="NCBI Taxonomy" id="2290917"/>
    <lineage>
        <taxon>Bacteria</taxon>
        <taxon>Pseudomonadati</taxon>
        <taxon>Caldisericota/Cryosericota group</taxon>
        <taxon>Candidatus Cryosericota</taxon>
        <taxon>Candidatus Cryosericia</taxon>
        <taxon>Candidatus Cryosericales</taxon>
        <taxon>Candidatus Cryosericaceae</taxon>
        <taxon>Candidatus Cryosericum</taxon>
    </lineage>
</organism>
<dbReference type="Proteomes" id="UP000266489">
    <property type="component" value="Unassembled WGS sequence"/>
</dbReference>
<comment type="caution">
    <text evidence="1">The sequence shown here is derived from an EMBL/GenBank/DDBJ whole genome shotgun (WGS) entry which is preliminary data.</text>
</comment>
<evidence type="ECO:0000313" key="2">
    <source>
        <dbReference type="Proteomes" id="UP000266489"/>
    </source>
</evidence>
<dbReference type="EMBL" id="QXIU01000042">
    <property type="protein sequence ID" value="RIE14893.1"/>
    <property type="molecule type" value="Genomic_DNA"/>
</dbReference>
<proteinExistence type="predicted"/>
<reference evidence="1 2" key="1">
    <citation type="submission" date="2018-09" db="EMBL/GenBank/DDBJ databases">
        <title>Discovery and Ecogenomic Context for Candidatus Cryosericales, a Global Caldiserica Order Active in Thawing Permafrost.</title>
        <authorList>
            <person name="Martinez M.A."/>
            <person name="Woodcroft B.J."/>
            <person name="Ignacio Espinoza J.C."/>
            <person name="Zayed A."/>
            <person name="Singleton C.M."/>
            <person name="Boyd J."/>
            <person name="Li Y.-F."/>
            <person name="Purvine S."/>
            <person name="Maughan H."/>
            <person name="Hodgkins S.B."/>
            <person name="Anderson D."/>
            <person name="Sederholm M."/>
            <person name="Temperton B."/>
            <person name="Saleska S.R."/>
            <person name="Tyson G.W."/>
            <person name="Rich V.I."/>
        </authorList>
    </citation>
    <scope>NUCLEOTIDE SEQUENCE [LARGE SCALE GENOMIC DNA]</scope>
    <source>
        <strain evidence="1 2">SMC5</strain>
    </source>
</reference>
<evidence type="ECO:0000313" key="1">
    <source>
        <dbReference type="EMBL" id="RIE14893.1"/>
    </source>
</evidence>
<dbReference type="AlphaFoldDB" id="A0A398DKH1"/>
<protein>
    <submittedName>
        <fullName evidence="1">Uncharacterized protein</fullName>
    </submittedName>
</protein>
<name>A0A398DKH1_9BACT</name>
<gene>
    <name evidence="1" type="ORF">SMC5_01540</name>
</gene>